<accession>A0A8D8LGS0</accession>
<dbReference type="AlphaFoldDB" id="A0A8D8LGS0"/>
<organism evidence="1">
    <name type="scientific">Cacopsylla melanoneura</name>
    <dbReference type="NCBI Taxonomy" id="428564"/>
    <lineage>
        <taxon>Eukaryota</taxon>
        <taxon>Metazoa</taxon>
        <taxon>Ecdysozoa</taxon>
        <taxon>Arthropoda</taxon>
        <taxon>Hexapoda</taxon>
        <taxon>Insecta</taxon>
        <taxon>Pterygota</taxon>
        <taxon>Neoptera</taxon>
        <taxon>Paraneoptera</taxon>
        <taxon>Hemiptera</taxon>
        <taxon>Sternorrhyncha</taxon>
        <taxon>Psylloidea</taxon>
        <taxon>Psyllidae</taxon>
        <taxon>Psyllinae</taxon>
        <taxon>Cacopsylla</taxon>
    </lineage>
</organism>
<dbReference type="EMBL" id="HBUF01002790">
    <property type="protein sequence ID" value="CAG6606258.1"/>
    <property type="molecule type" value="Transcribed_RNA"/>
</dbReference>
<evidence type="ECO:0000313" key="1">
    <source>
        <dbReference type="EMBL" id="CAG6606258.1"/>
    </source>
</evidence>
<name>A0A8D8LGS0_9HEMI</name>
<protein>
    <submittedName>
        <fullName evidence="1">Uncharacterized protein</fullName>
    </submittedName>
</protein>
<sequence length="155" mass="17284">MDNSTQILIHLVFTYKTINSSYSPSITFIILSSNHLTNITTLHVLTSPLCSTLIHLCSFSKSRPYLCSLSTDIPLMLPSSFPSSAFHVSHSYSSLKICPSSSISLHLFLLFSRSSLLFVLSHYSFLLPISLNLDNHPMNHIAIPSKQKVNCQKLT</sequence>
<proteinExistence type="predicted"/>
<reference evidence="1" key="1">
    <citation type="submission" date="2021-05" db="EMBL/GenBank/DDBJ databases">
        <authorList>
            <person name="Alioto T."/>
            <person name="Alioto T."/>
            <person name="Gomez Garrido J."/>
        </authorList>
    </citation>
    <scope>NUCLEOTIDE SEQUENCE</scope>
</reference>